<feature type="transmembrane region" description="Helical" evidence="1">
    <location>
        <begin position="38"/>
        <end position="55"/>
    </location>
</feature>
<dbReference type="Proteomes" id="UP000031408">
    <property type="component" value="Unassembled WGS sequence"/>
</dbReference>
<evidence type="ECO:0000256" key="1">
    <source>
        <dbReference type="SAM" id="Phobius"/>
    </source>
</evidence>
<dbReference type="STRING" id="1349421.OI18_02095"/>
<keyword evidence="3" id="KW-1185">Reference proteome</keyword>
<reference evidence="2 3" key="1">
    <citation type="submission" date="2014-11" db="EMBL/GenBank/DDBJ databases">
        <title>Genome sequence of Flavihumibacter solisilvae 3-3.</title>
        <authorList>
            <person name="Zhou G."/>
            <person name="Li M."/>
            <person name="Wang G."/>
        </authorList>
    </citation>
    <scope>NUCLEOTIDE SEQUENCE [LARGE SCALE GENOMIC DNA]</scope>
    <source>
        <strain evidence="2 3">3-3</strain>
    </source>
</reference>
<evidence type="ECO:0000313" key="2">
    <source>
        <dbReference type="EMBL" id="KIC96004.1"/>
    </source>
</evidence>
<accession>A0A0C1IZU0</accession>
<dbReference type="AlphaFoldDB" id="A0A0C1IZU0"/>
<keyword evidence="1" id="KW-0472">Membrane</keyword>
<comment type="caution">
    <text evidence="2">The sequence shown here is derived from an EMBL/GenBank/DDBJ whole genome shotgun (WGS) entry which is preliminary data.</text>
</comment>
<organism evidence="2 3">
    <name type="scientific">Flavihumibacter solisilvae</name>
    <dbReference type="NCBI Taxonomy" id="1349421"/>
    <lineage>
        <taxon>Bacteria</taxon>
        <taxon>Pseudomonadati</taxon>
        <taxon>Bacteroidota</taxon>
        <taxon>Chitinophagia</taxon>
        <taxon>Chitinophagales</taxon>
        <taxon>Chitinophagaceae</taxon>
        <taxon>Flavihumibacter</taxon>
    </lineage>
</organism>
<sequence length="239" mass="27186">MMNLAVNSVYKRHLPQTHAATTVDKFVRHFRSFLRNGIPFYILCCQFRSLILCLLRKPLAILLLLVHLFNFAGYALLFEFFISRADARHQRRIEAGAYNESRLKVLKVPLRLPYQTDWKEYERVDGTIEIAGVYYSYVKRKISQDTLYLVCLPNDAKTSLKKASNNYGQETNGIQGSTEKSDKSVKKPVLGSDYCEQSLLTATSSMSSIISKEFPRTIESCRTAILPAAFIPPDNGCLI</sequence>
<protein>
    <submittedName>
        <fullName evidence="2">Uncharacterized protein</fullName>
    </submittedName>
</protein>
<proteinExistence type="predicted"/>
<feature type="transmembrane region" description="Helical" evidence="1">
    <location>
        <begin position="61"/>
        <end position="82"/>
    </location>
</feature>
<gene>
    <name evidence="2" type="ORF">OI18_02095</name>
</gene>
<evidence type="ECO:0000313" key="3">
    <source>
        <dbReference type="Proteomes" id="UP000031408"/>
    </source>
</evidence>
<dbReference type="EMBL" id="JSVC01000002">
    <property type="protein sequence ID" value="KIC96004.1"/>
    <property type="molecule type" value="Genomic_DNA"/>
</dbReference>
<name>A0A0C1IZU0_9BACT</name>
<keyword evidence="1" id="KW-1133">Transmembrane helix</keyword>
<keyword evidence="1" id="KW-0812">Transmembrane</keyword>